<evidence type="ECO:0000313" key="1">
    <source>
        <dbReference type="EMBL" id="KAJ3507084.1"/>
    </source>
</evidence>
<proteinExistence type="predicted"/>
<keyword evidence="2" id="KW-1185">Reference proteome</keyword>
<name>A0A9W8MU08_9AGAR</name>
<reference evidence="1" key="1">
    <citation type="submission" date="2022-07" db="EMBL/GenBank/DDBJ databases">
        <title>Genome Sequence of Agrocybe chaxingu.</title>
        <authorList>
            <person name="Buettner E."/>
        </authorList>
    </citation>
    <scope>NUCLEOTIDE SEQUENCE</scope>
    <source>
        <strain evidence="1">MP-N11</strain>
    </source>
</reference>
<dbReference type="EMBL" id="JANKHO010000696">
    <property type="protein sequence ID" value="KAJ3507084.1"/>
    <property type="molecule type" value="Genomic_DNA"/>
</dbReference>
<dbReference type="AlphaFoldDB" id="A0A9W8MU08"/>
<dbReference type="Proteomes" id="UP001148786">
    <property type="component" value="Unassembled WGS sequence"/>
</dbReference>
<comment type="caution">
    <text evidence="1">The sequence shown here is derived from an EMBL/GenBank/DDBJ whole genome shotgun (WGS) entry which is preliminary data.</text>
</comment>
<dbReference type="OrthoDB" id="3054393at2759"/>
<accession>A0A9W8MU08</accession>
<sequence length="162" mass="18478">MKGTLQQMEQQAFLHLVRRYFPAESVEELDELFDGPTATKVITPPFAASITLENNPDPTARLHAREATMHSIEVSNNVQSFVSSVLRSIQSLRFAAEWALLSRLPGGRIWKTQYGTNASNRHDVEFVATGYTAKEFNKRFSSFHHWHEKVATARNDLRKLFS</sequence>
<protein>
    <submittedName>
        <fullName evidence="1">Uncharacterized protein</fullName>
    </submittedName>
</protein>
<evidence type="ECO:0000313" key="2">
    <source>
        <dbReference type="Proteomes" id="UP001148786"/>
    </source>
</evidence>
<gene>
    <name evidence="1" type="ORF">NLJ89_g6499</name>
</gene>
<organism evidence="1 2">
    <name type="scientific">Agrocybe chaxingu</name>
    <dbReference type="NCBI Taxonomy" id="84603"/>
    <lineage>
        <taxon>Eukaryota</taxon>
        <taxon>Fungi</taxon>
        <taxon>Dikarya</taxon>
        <taxon>Basidiomycota</taxon>
        <taxon>Agaricomycotina</taxon>
        <taxon>Agaricomycetes</taxon>
        <taxon>Agaricomycetidae</taxon>
        <taxon>Agaricales</taxon>
        <taxon>Agaricineae</taxon>
        <taxon>Strophariaceae</taxon>
        <taxon>Agrocybe</taxon>
    </lineage>
</organism>